<evidence type="ECO:0000256" key="5">
    <source>
        <dbReference type="ARBA" id="ARBA00022989"/>
    </source>
</evidence>
<organism evidence="9 10">
    <name type="scientific">Paenibacillus aurantiacus</name>
    <dbReference type="NCBI Taxonomy" id="1936118"/>
    <lineage>
        <taxon>Bacteria</taxon>
        <taxon>Bacillati</taxon>
        <taxon>Bacillota</taxon>
        <taxon>Bacilli</taxon>
        <taxon>Bacillales</taxon>
        <taxon>Paenibacillaceae</taxon>
        <taxon>Paenibacillus</taxon>
    </lineage>
</organism>
<evidence type="ECO:0000313" key="10">
    <source>
        <dbReference type="Proteomes" id="UP001589747"/>
    </source>
</evidence>
<comment type="subcellular location">
    <subcellularLocation>
        <location evidence="1">Cell membrane</location>
        <topology evidence="1">Multi-pass membrane protein</topology>
    </subcellularLocation>
</comment>
<dbReference type="EMBL" id="JBHMDO010000021">
    <property type="protein sequence ID" value="MFB9326506.1"/>
    <property type="molecule type" value="Genomic_DNA"/>
</dbReference>
<reference evidence="9 10" key="1">
    <citation type="submission" date="2024-09" db="EMBL/GenBank/DDBJ databases">
        <authorList>
            <person name="Sun Q."/>
            <person name="Mori K."/>
        </authorList>
    </citation>
    <scope>NUCLEOTIDE SEQUENCE [LARGE SCALE GENOMIC DNA]</scope>
    <source>
        <strain evidence="9 10">TISTR 2452</strain>
    </source>
</reference>
<protein>
    <submittedName>
        <fullName evidence="9">DUF421 domain-containing protein</fullName>
    </submittedName>
</protein>
<keyword evidence="3" id="KW-1003">Cell membrane</keyword>
<evidence type="ECO:0000256" key="4">
    <source>
        <dbReference type="ARBA" id="ARBA00022692"/>
    </source>
</evidence>
<keyword evidence="6 7" id="KW-0472">Membrane</keyword>
<proteinExistence type="inferred from homology"/>
<feature type="transmembrane region" description="Helical" evidence="7">
    <location>
        <begin position="59"/>
        <end position="79"/>
    </location>
</feature>
<keyword evidence="4 7" id="KW-0812">Transmembrane</keyword>
<gene>
    <name evidence="9" type="ORF">ACFFSY_11335</name>
</gene>
<dbReference type="Pfam" id="PF04239">
    <property type="entry name" value="DUF421"/>
    <property type="match status" value="1"/>
</dbReference>
<dbReference type="RefSeq" id="WP_377493879.1">
    <property type="nucleotide sequence ID" value="NZ_JBHMDO010000021.1"/>
</dbReference>
<name>A0ABV5KMP6_9BACL</name>
<evidence type="ECO:0000256" key="3">
    <source>
        <dbReference type="ARBA" id="ARBA00022475"/>
    </source>
</evidence>
<sequence length="233" mass="25910">MPDWLEAAIRTLLSIVILFSLTKMLGKRQVSQLSVFEYMTGITFGSLAAYVSINLSTPWYLGLVSLFVWVTFSYGMEVAQMKSKRLRSFVEGNATVLIQQGHVLEANMRNERLTADELLQELRRKGVFRLADAEFALMETSGEINVMPSGGDKPAMRDFGIHTGMKHAPVAVLMDGTVMEEQLASIRLNRGWLDHELTKRGLAAADVFLAQLDADGELYIDLYQDTPGAKESG</sequence>
<evidence type="ECO:0000256" key="2">
    <source>
        <dbReference type="ARBA" id="ARBA00006448"/>
    </source>
</evidence>
<evidence type="ECO:0000256" key="6">
    <source>
        <dbReference type="ARBA" id="ARBA00023136"/>
    </source>
</evidence>
<dbReference type="Proteomes" id="UP001589747">
    <property type="component" value="Unassembled WGS sequence"/>
</dbReference>
<feature type="transmembrane region" description="Helical" evidence="7">
    <location>
        <begin position="7"/>
        <end position="26"/>
    </location>
</feature>
<dbReference type="PANTHER" id="PTHR34582:SF7">
    <property type="entry name" value="UPF0702 TRANSMEMBRANE PROTEIN YDFS"/>
    <property type="match status" value="1"/>
</dbReference>
<feature type="domain" description="YetF C-terminal" evidence="8">
    <location>
        <begin position="81"/>
        <end position="212"/>
    </location>
</feature>
<comment type="caution">
    <text evidence="9">The sequence shown here is derived from an EMBL/GenBank/DDBJ whole genome shotgun (WGS) entry which is preliminary data.</text>
</comment>
<dbReference type="PANTHER" id="PTHR34582">
    <property type="entry name" value="UPF0702 TRANSMEMBRANE PROTEIN YCAP"/>
    <property type="match status" value="1"/>
</dbReference>
<dbReference type="Gene3D" id="3.30.240.20">
    <property type="entry name" value="bsu07140 like domains"/>
    <property type="match status" value="2"/>
</dbReference>
<comment type="similarity">
    <text evidence="2">Belongs to the UPF0702 family.</text>
</comment>
<keyword evidence="10" id="KW-1185">Reference proteome</keyword>
<evidence type="ECO:0000259" key="8">
    <source>
        <dbReference type="Pfam" id="PF04239"/>
    </source>
</evidence>
<evidence type="ECO:0000313" key="9">
    <source>
        <dbReference type="EMBL" id="MFB9326506.1"/>
    </source>
</evidence>
<accession>A0ABV5KMP6</accession>
<feature type="transmembrane region" description="Helical" evidence="7">
    <location>
        <begin position="33"/>
        <end position="53"/>
    </location>
</feature>
<keyword evidence="5 7" id="KW-1133">Transmembrane helix</keyword>
<evidence type="ECO:0000256" key="1">
    <source>
        <dbReference type="ARBA" id="ARBA00004651"/>
    </source>
</evidence>
<dbReference type="InterPro" id="IPR023090">
    <property type="entry name" value="UPF0702_alpha/beta_dom_sf"/>
</dbReference>
<dbReference type="InterPro" id="IPR007353">
    <property type="entry name" value="DUF421"/>
</dbReference>
<evidence type="ECO:0000256" key="7">
    <source>
        <dbReference type="SAM" id="Phobius"/>
    </source>
</evidence>